<feature type="transmembrane region" description="Helical" evidence="8">
    <location>
        <begin position="219"/>
        <end position="237"/>
    </location>
</feature>
<keyword evidence="3" id="KW-0328">Glycosyltransferase</keyword>
<accession>W4L8G3</accession>
<keyword evidence="2" id="KW-1003">Cell membrane</keyword>
<feature type="transmembrane region" description="Helical" evidence="8">
    <location>
        <begin position="305"/>
        <end position="325"/>
    </location>
</feature>
<keyword evidence="6 8" id="KW-1133">Transmembrane helix</keyword>
<reference evidence="10 11" key="1">
    <citation type="journal article" date="2014" name="Nature">
        <title>An environmental bacterial taxon with a large and distinct metabolic repertoire.</title>
        <authorList>
            <person name="Wilson M.C."/>
            <person name="Mori T."/>
            <person name="Ruckert C."/>
            <person name="Uria A.R."/>
            <person name="Helf M.J."/>
            <person name="Takada K."/>
            <person name="Gernert C."/>
            <person name="Steffens U.A."/>
            <person name="Heycke N."/>
            <person name="Schmitt S."/>
            <person name="Rinke C."/>
            <person name="Helfrich E.J."/>
            <person name="Brachmann A.O."/>
            <person name="Gurgui C."/>
            <person name="Wakimoto T."/>
            <person name="Kracht M."/>
            <person name="Crusemann M."/>
            <person name="Hentschel U."/>
            <person name="Abe I."/>
            <person name="Matsunaga S."/>
            <person name="Kalinowski J."/>
            <person name="Takeyama H."/>
            <person name="Piel J."/>
        </authorList>
    </citation>
    <scope>NUCLEOTIDE SEQUENCE [LARGE SCALE GENOMIC DNA]</scope>
    <source>
        <strain evidence="11">TSY2</strain>
    </source>
</reference>
<dbReference type="EMBL" id="AZHX01002479">
    <property type="protein sequence ID" value="ETW94363.1"/>
    <property type="molecule type" value="Genomic_DNA"/>
</dbReference>
<keyword evidence="4" id="KW-0808">Transferase</keyword>
<comment type="subcellular location">
    <subcellularLocation>
        <location evidence="1">Cell membrane</location>
        <topology evidence="1">Multi-pass membrane protein</topology>
    </subcellularLocation>
</comment>
<proteinExistence type="predicted"/>
<evidence type="ECO:0000256" key="4">
    <source>
        <dbReference type="ARBA" id="ARBA00022679"/>
    </source>
</evidence>
<evidence type="ECO:0000256" key="8">
    <source>
        <dbReference type="SAM" id="Phobius"/>
    </source>
</evidence>
<feature type="transmembrane region" description="Helical" evidence="8">
    <location>
        <begin position="332"/>
        <end position="350"/>
    </location>
</feature>
<evidence type="ECO:0000313" key="11">
    <source>
        <dbReference type="Proteomes" id="UP000019140"/>
    </source>
</evidence>
<dbReference type="GO" id="GO:0000030">
    <property type="term" value="F:mannosyltransferase activity"/>
    <property type="evidence" value="ECO:0007669"/>
    <property type="project" value="InterPro"/>
</dbReference>
<evidence type="ECO:0000256" key="2">
    <source>
        <dbReference type="ARBA" id="ARBA00022475"/>
    </source>
</evidence>
<dbReference type="PANTHER" id="PTHR33908:SF3">
    <property type="entry name" value="UNDECAPRENYL PHOSPHATE-ALPHA-4-AMINO-4-DEOXY-L-ARABINOSE ARABINOSYL TRANSFERASE"/>
    <property type="match status" value="1"/>
</dbReference>
<evidence type="ECO:0000256" key="3">
    <source>
        <dbReference type="ARBA" id="ARBA00022676"/>
    </source>
</evidence>
<feature type="transmembrane region" description="Helical" evidence="8">
    <location>
        <begin position="275"/>
        <end position="299"/>
    </location>
</feature>
<dbReference type="AlphaFoldDB" id="W4L8G3"/>
<keyword evidence="11" id="KW-1185">Reference proteome</keyword>
<dbReference type="GO" id="GO:0016763">
    <property type="term" value="F:pentosyltransferase activity"/>
    <property type="evidence" value="ECO:0007669"/>
    <property type="project" value="TreeGrafter"/>
</dbReference>
<dbReference type="PANTHER" id="PTHR33908">
    <property type="entry name" value="MANNOSYLTRANSFERASE YKCB-RELATED"/>
    <property type="match status" value="1"/>
</dbReference>
<evidence type="ECO:0000259" key="9">
    <source>
        <dbReference type="Pfam" id="PF02366"/>
    </source>
</evidence>
<name>W4L8G3_9BACT</name>
<keyword evidence="7 8" id="KW-0472">Membrane</keyword>
<dbReference type="Proteomes" id="UP000019140">
    <property type="component" value="Unassembled WGS sequence"/>
</dbReference>
<dbReference type="Pfam" id="PF02366">
    <property type="entry name" value="PMT"/>
    <property type="match status" value="1"/>
</dbReference>
<feature type="transmembrane region" description="Helical" evidence="8">
    <location>
        <begin position="243"/>
        <end position="263"/>
    </location>
</feature>
<dbReference type="InterPro" id="IPR003342">
    <property type="entry name" value="ArnT-like_N"/>
</dbReference>
<dbReference type="InterPro" id="IPR050297">
    <property type="entry name" value="LipidA_mod_glycosyltrf_83"/>
</dbReference>
<evidence type="ECO:0000256" key="7">
    <source>
        <dbReference type="ARBA" id="ARBA00023136"/>
    </source>
</evidence>
<feature type="transmembrane region" description="Helical" evidence="8">
    <location>
        <begin position="7"/>
        <end position="26"/>
    </location>
</feature>
<evidence type="ECO:0000256" key="6">
    <source>
        <dbReference type="ARBA" id="ARBA00022989"/>
    </source>
</evidence>
<evidence type="ECO:0000256" key="1">
    <source>
        <dbReference type="ARBA" id="ARBA00004651"/>
    </source>
</evidence>
<comment type="caution">
    <text evidence="10">The sequence shown here is derived from an EMBL/GenBank/DDBJ whole genome shotgun (WGS) entry which is preliminary data.</text>
</comment>
<feature type="transmembrane region" description="Helical" evidence="8">
    <location>
        <begin position="182"/>
        <end position="207"/>
    </location>
</feature>
<feature type="transmembrane region" description="Helical" evidence="8">
    <location>
        <begin position="62"/>
        <end position="80"/>
    </location>
</feature>
<keyword evidence="5 8" id="KW-0812">Transmembrane</keyword>
<dbReference type="GO" id="GO:0006493">
    <property type="term" value="P:protein O-linked glycosylation"/>
    <property type="evidence" value="ECO:0007669"/>
    <property type="project" value="InterPro"/>
</dbReference>
<protein>
    <recommendedName>
        <fullName evidence="9">ArnT-like N-terminal domain-containing protein</fullName>
    </recommendedName>
</protein>
<evidence type="ECO:0000313" key="10">
    <source>
        <dbReference type="EMBL" id="ETW94363.1"/>
    </source>
</evidence>
<feature type="non-terminal residue" evidence="10">
    <location>
        <position position="1"/>
    </location>
</feature>
<sequence>HILGPSLFAARVCSVICGAIGIVLLYQSGRTLFDRATGLFAAAIALTTWGYALYARYAMTDMALTMWVTAAMYCFIQLQALPETVSKRYWVLAFYVIIGLGFSTKGPPALFPLLIIAVYLLWTRQSHLARQLFLSWGWFIFILIATPWYVIMWVLHQDILMEITHMEVVARSTGQLSDAEPVWYYVPLMFGYFFPWSILFPATIITYRWWRLDSAPNAGRLAVCWFGILFLLFSLIRGKNPQYILPALMPLAIIVGHTFAHGLSRQIKAPLGMWLSAYTLAAFLALCALFAAFFISLLMQQLNSPLMYGHVIILAAGTIAFVWSLRRRNYRAVFAALAVPQLLIWLFFLGQSLPQFDYDPGAYFAHAIRRHSAAADRVGSMRIESKALLFFLQRPVTRIGNVEQARDFLQPPGRAFVVMREVDWPRLTEITQQPLYILETGKRFRELDANDLISPWRYGYDLTEQLVLVSNVSRGS</sequence>
<feature type="domain" description="ArnT-like N-terminal" evidence="9">
    <location>
        <begin position="8"/>
        <end position="151"/>
    </location>
</feature>
<dbReference type="GO" id="GO:0010041">
    <property type="term" value="P:response to iron(III) ion"/>
    <property type="evidence" value="ECO:0007669"/>
    <property type="project" value="TreeGrafter"/>
</dbReference>
<dbReference type="GO" id="GO:0005886">
    <property type="term" value="C:plasma membrane"/>
    <property type="evidence" value="ECO:0007669"/>
    <property type="project" value="UniProtKB-SubCell"/>
</dbReference>
<organism evidence="10 11">
    <name type="scientific">Candidatus Entotheonella gemina</name>
    <dbReference type="NCBI Taxonomy" id="1429439"/>
    <lineage>
        <taxon>Bacteria</taxon>
        <taxon>Pseudomonadati</taxon>
        <taxon>Nitrospinota/Tectimicrobiota group</taxon>
        <taxon>Candidatus Tectimicrobiota</taxon>
        <taxon>Candidatus Entotheonellia</taxon>
        <taxon>Candidatus Entotheonellales</taxon>
        <taxon>Candidatus Entotheonellaceae</taxon>
        <taxon>Candidatus Entotheonella</taxon>
    </lineage>
</organism>
<feature type="transmembrane region" description="Helical" evidence="8">
    <location>
        <begin position="92"/>
        <end position="121"/>
    </location>
</feature>
<feature type="transmembrane region" description="Helical" evidence="8">
    <location>
        <begin position="38"/>
        <end position="55"/>
    </location>
</feature>
<feature type="transmembrane region" description="Helical" evidence="8">
    <location>
        <begin position="133"/>
        <end position="155"/>
    </location>
</feature>
<evidence type="ECO:0000256" key="5">
    <source>
        <dbReference type="ARBA" id="ARBA00022692"/>
    </source>
</evidence>
<dbReference type="HOGENOM" id="CLU_573101_0_0_7"/>
<gene>
    <name evidence="10" type="ORF">ETSY2_49910</name>
</gene>
<dbReference type="GO" id="GO:0009103">
    <property type="term" value="P:lipopolysaccharide biosynthetic process"/>
    <property type="evidence" value="ECO:0007669"/>
    <property type="project" value="UniProtKB-ARBA"/>
</dbReference>